<organism evidence="15 16">
    <name type="scientific">Geodia barretti</name>
    <name type="common">Barrett's horny sponge</name>
    <dbReference type="NCBI Taxonomy" id="519541"/>
    <lineage>
        <taxon>Eukaryota</taxon>
        <taxon>Metazoa</taxon>
        <taxon>Porifera</taxon>
        <taxon>Demospongiae</taxon>
        <taxon>Heteroscleromorpha</taxon>
        <taxon>Tetractinellida</taxon>
        <taxon>Astrophorina</taxon>
        <taxon>Geodiidae</taxon>
        <taxon>Geodia</taxon>
    </lineage>
</organism>
<evidence type="ECO:0000256" key="12">
    <source>
        <dbReference type="RuleBase" id="RU004005"/>
    </source>
</evidence>
<dbReference type="InterPro" id="IPR057258">
    <property type="entry name" value="Ribosomal_uS3"/>
</dbReference>
<dbReference type="GO" id="GO:0022627">
    <property type="term" value="C:cytosolic small ribosomal subunit"/>
    <property type="evidence" value="ECO:0007669"/>
    <property type="project" value="TreeGrafter"/>
</dbReference>
<dbReference type="InterPro" id="IPR004044">
    <property type="entry name" value="KH_dom_type_2"/>
</dbReference>
<dbReference type="Gene3D" id="3.30.300.20">
    <property type="match status" value="1"/>
</dbReference>
<dbReference type="GO" id="GO:0015934">
    <property type="term" value="C:large ribosomal subunit"/>
    <property type="evidence" value="ECO:0007669"/>
    <property type="project" value="InterPro"/>
</dbReference>
<evidence type="ECO:0000256" key="1">
    <source>
        <dbReference type="ARBA" id="ARBA00009451"/>
    </source>
</evidence>
<dbReference type="SMART" id="SM00322">
    <property type="entry name" value="KH"/>
    <property type="match status" value="1"/>
</dbReference>
<sequence length="333" mass="37176">MAIARAKNIGISAKKLRLVMDEVRGMKVDDALAYLRYMTSPSAGEIFKVLHAAAANAENNDLQDREALVIKRIVADQTVTMKRFRPKARGRAGAFNRPTALITIEDFRLGISADWRSNWFAGKPDGYRELVQEDYQIREIVAREYQGEGAISRVDIDRGGGEISINVFTSRPGIIIGRNGQRIDRLRHLIERSTGRRVRISANEIKVPELDAKLVGQSLAEQLERRIPYRRAVRMSMQRTMDSGAEGIKVVVSGRLGGAEIARVDKQMEGRVPLHTLRAKIDYAVSEAYTTFGVIGIKVWIFTGDMPAEGRLQREGNSGVSPIGLGRAPRHRR</sequence>
<feature type="domain" description="KH type-2" evidence="14">
    <location>
        <begin position="137"/>
        <end position="206"/>
    </location>
</feature>
<comment type="similarity">
    <text evidence="2 11">Belongs to the universal ribosomal protein uS3 family.</text>
</comment>
<evidence type="ECO:0000313" key="16">
    <source>
        <dbReference type="Proteomes" id="UP001174909"/>
    </source>
</evidence>
<evidence type="ECO:0000259" key="14">
    <source>
        <dbReference type="PROSITE" id="PS50823"/>
    </source>
</evidence>
<dbReference type="HAMAP" id="MF_01331_B">
    <property type="entry name" value="Ribosomal_uL22_B"/>
    <property type="match status" value="1"/>
</dbReference>
<dbReference type="GO" id="GO:0019843">
    <property type="term" value="F:rRNA binding"/>
    <property type="evidence" value="ECO:0007669"/>
    <property type="project" value="UniProtKB-KW"/>
</dbReference>
<dbReference type="InterPro" id="IPR005704">
    <property type="entry name" value="Ribosomal_uS3_bac-typ"/>
</dbReference>
<dbReference type="InterPro" id="IPR005727">
    <property type="entry name" value="Ribosomal_uL22_bac/chlpt-type"/>
</dbReference>
<dbReference type="EMBL" id="CASHTH010000353">
    <property type="protein sequence ID" value="CAI7998758.1"/>
    <property type="molecule type" value="Genomic_DNA"/>
</dbReference>
<dbReference type="PROSITE" id="PS50823">
    <property type="entry name" value="KH_TYPE_2"/>
    <property type="match status" value="1"/>
</dbReference>
<evidence type="ECO:0000256" key="10">
    <source>
        <dbReference type="PROSITE-ProRule" id="PRU00118"/>
    </source>
</evidence>
<evidence type="ECO:0000256" key="8">
    <source>
        <dbReference type="ARBA" id="ARBA00035285"/>
    </source>
</evidence>
<dbReference type="PANTHER" id="PTHR11760:SF19">
    <property type="entry name" value="SMALL RIBOSOMAL SUBUNIT PROTEIN US3C"/>
    <property type="match status" value="1"/>
</dbReference>
<evidence type="ECO:0000256" key="2">
    <source>
        <dbReference type="ARBA" id="ARBA00010761"/>
    </source>
</evidence>
<dbReference type="InterPro" id="IPR018280">
    <property type="entry name" value="Ribosomal_uS3_CS"/>
</dbReference>
<evidence type="ECO:0000256" key="5">
    <source>
        <dbReference type="ARBA" id="ARBA00022980"/>
    </source>
</evidence>
<gene>
    <name evidence="15" type="ORF">GBAR_LOCUS2522</name>
</gene>
<dbReference type="SUPFAM" id="SSF54821">
    <property type="entry name" value="Ribosomal protein S3 C-terminal domain"/>
    <property type="match status" value="1"/>
</dbReference>
<dbReference type="InterPro" id="IPR001351">
    <property type="entry name" value="Ribosomal_uS3_C"/>
</dbReference>
<dbReference type="InterPro" id="IPR004087">
    <property type="entry name" value="KH_dom"/>
</dbReference>
<dbReference type="PROSITE" id="PS00548">
    <property type="entry name" value="RIBOSOMAL_S3"/>
    <property type="match status" value="1"/>
</dbReference>
<evidence type="ECO:0000256" key="6">
    <source>
        <dbReference type="ARBA" id="ARBA00023274"/>
    </source>
</evidence>
<dbReference type="HAMAP" id="MF_01309_B">
    <property type="entry name" value="Ribosomal_uS3_B"/>
    <property type="match status" value="1"/>
</dbReference>
<dbReference type="AlphaFoldDB" id="A0AA35QZU3"/>
<dbReference type="Pfam" id="PF00189">
    <property type="entry name" value="Ribosomal_S3_C"/>
    <property type="match status" value="1"/>
</dbReference>
<dbReference type="Gene3D" id="3.90.470.10">
    <property type="entry name" value="Ribosomal protein L22/L17"/>
    <property type="match status" value="1"/>
</dbReference>
<proteinExistence type="inferred from homology"/>
<dbReference type="SUPFAM" id="SSF54843">
    <property type="entry name" value="Ribosomal protein L22"/>
    <property type="match status" value="1"/>
</dbReference>
<dbReference type="Pfam" id="PF00237">
    <property type="entry name" value="Ribosomal_L22"/>
    <property type="match status" value="1"/>
</dbReference>
<evidence type="ECO:0000256" key="11">
    <source>
        <dbReference type="RuleBase" id="RU003624"/>
    </source>
</evidence>
<dbReference type="Pfam" id="PF07650">
    <property type="entry name" value="KH_2"/>
    <property type="match status" value="1"/>
</dbReference>
<name>A0AA35QZU3_GEOBA</name>
<dbReference type="GO" id="GO:0006412">
    <property type="term" value="P:translation"/>
    <property type="evidence" value="ECO:0007669"/>
    <property type="project" value="InterPro"/>
</dbReference>
<comment type="caution">
    <text evidence="15">The sequence shown here is derived from an EMBL/GenBank/DDBJ whole genome shotgun (WGS) entry which is preliminary data.</text>
</comment>
<accession>A0AA35QZU3</accession>
<dbReference type="Proteomes" id="UP001174909">
    <property type="component" value="Unassembled WGS sequence"/>
</dbReference>
<dbReference type="InterPro" id="IPR036394">
    <property type="entry name" value="Ribosomal_uL22_sf"/>
</dbReference>
<dbReference type="InterPro" id="IPR001063">
    <property type="entry name" value="Ribosomal_uL22"/>
</dbReference>
<keyword evidence="16" id="KW-1185">Reference proteome</keyword>
<evidence type="ECO:0000313" key="15">
    <source>
        <dbReference type="EMBL" id="CAI7998758.1"/>
    </source>
</evidence>
<dbReference type="GO" id="GO:0003735">
    <property type="term" value="F:structural constituent of ribosome"/>
    <property type="evidence" value="ECO:0007669"/>
    <property type="project" value="InterPro"/>
</dbReference>
<feature type="region of interest" description="Disordered" evidence="13">
    <location>
        <begin position="311"/>
        <end position="333"/>
    </location>
</feature>
<keyword evidence="5 11" id="KW-0689">Ribosomal protein</keyword>
<evidence type="ECO:0000256" key="7">
    <source>
        <dbReference type="ARBA" id="ARBA00035154"/>
    </source>
</evidence>
<dbReference type="InterPro" id="IPR015946">
    <property type="entry name" value="KH_dom-like_a/b"/>
</dbReference>
<dbReference type="CDD" id="cd02412">
    <property type="entry name" value="KH-II_30S_S3"/>
    <property type="match status" value="1"/>
</dbReference>
<dbReference type="InterPro" id="IPR009019">
    <property type="entry name" value="KH_sf_prok-type"/>
</dbReference>
<dbReference type="PANTHER" id="PTHR11760">
    <property type="entry name" value="30S/40S RIBOSOMAL PROTEIN S3"/>
    <property type="match status" value="1"/>
</dbReference>
<keyword evidence="3" id="KW-0699">rRNA-binding</keyword>
<dbReference type="Gene3D" id="3.30.1140.32">
    <property type="entry name" value="Ribosomal protein S3, C-terminal domain"/>
    <property type="match status" value="1"/>
</dbReference>
<dbReference type="InterPro" id="IPR036419">
    <property type="entry name" value="Ribosomal_S3_C_sf"/>
</dbReference>
<evidence type="ECO:0000256" key="13">
    <source>
        <dbReference type="SAM" id="MobiDB-lite"/>
    </source>
</evidence>
<dbReference type="NCBIfam" id="TIGR01044">
    <property type="entry name" value="rplV_bact"/>
    <property type="match status" value="1"/>
</dbReference>
<evidence type="ECO:0000256" key="4">
    <source>
        <dbReference type="ARBA" id="ARBA00022884"/>
    </source>
</evidence>
<keyword evidence="6 11" id="KW-0687">Ribonucleoprotein</keyword>
<reference evidence="15" key="1">
    <citation type="submission" date="2023-03" db="EMBL/GenBank/DDBJ databases">
        <authorList>
            <person name="Steffen K."/>
            <person name="Cardenas P."/>
        </authorList>
    </citation>
    <scope>NUCLEOTIDE SEQUENCE</scope>
</reference>
<dbReference type="CDD" id="cd00336">
    <property type="entry name" value="Ribosomal_L22"/>
    <property type="match status" value="1"/>
</dbReference>
<protein>
    <recommendedName>
        <fullName evidence="8">Large ribosomal subunit protein uL22c</fullName>
    </recommendedName>
    <alternativeName>
        <fullName evidence="9">30S ribosomal protein S3, chloroplastic</fullName>
    </alternativeName>
    <alternativeName>
        <fullName evidence="7">Small ribosomal subunit protein uS3c</fullName>
    </alternativeName>
</protein>
<comment type="similarity">
    <text evidence="1 12">Belongs to the universal ribosomal protein uL22 family.</text>
</comment>
<dbReference type="FunFam" id="3.30.300.20:FF:000001">
    <property type="entry name" value="30S ribosomal protein S3"/>
    <property type="match status" value="1"/>
</dbReference>
<evidence type="ECO:0000256" key="9">
    <source>
        <dbReference type="ARBA" id="ARBA00035473"/>
    </source>
</evidence>
<evidence type="ECO:0000256" key="3">
    <source>
        <dbReference type="ARBA" id="ARBA00022730"/>
    </source>
</evidence>
<dbReference type="NCBIfam" id="TIGR01009">
    <property type="entry name" value="rpsC_bact"/>
    <property type="match status" value="1"/>
</dbReference>
<dbReference type="SUPFAM" id="SSF54814">
    <property type="entry name" value="Prokaryotic type KH domain (KH-domain type II)"/>
    <property type="match status" value="1"/>
</dbReference>
<keyword evidence="4 10" id="KW-0694">RNA-binding</keyword>